<protein>
    <submittedName>
        <fullName evidence="2">DUF2294 family protein</fullName>
    </submittedName>
</protein>
<accession>A0ABR9QEI1</accession>
<sequence length="230" mass="26633">MINTSEFREDLAYLSSSLSKRLKQKFGKGPETCFASLKDDMLSIHIKKFITPAEEVLIGSENTNLALKFRSVIMKAILTEFIDEVMNEYQIQIENAFHDWNYENNSGMILFKINQPVSSGDEYQFFAGNRVLKTLQDVTSNIHKVPTNCKLIRLNGNLYVIECQEIMLDIEKVLFKKGYEEILIERSNEIKNSYTQHIPLFEEALGRGIESIFIMWDYDNDNGYVLLSLM</sequence>
<dbReference type="RefSeq" id="WP_193534348.1">
    <property type="nucleotide sequence ID" value="NZ_JADCLJ010000006.1"/>
</dbReference>
<dbReference type="Pfam" id="PF10057">
    <property type="entry name" value="MpsC"/>
    <property type="match status" value="1"/>
</dbReference>
<keyword evidence="3" id="KW-1185">Reference proteome</keyword>
<dbReference type="EMBL" id="JADCLJ010000006">
    <property type="protein sequence ID" value="MBE4906868.1"/>
    <property type="molecule type" value="Genomic_DNA"/>
</dbReference>
<evidence type="ECO:0000259" key="1">
    <source>
        <dbReference type="Pfam" id="PF10057"/>
    </source>
</evidence>
<evidence type="ECO:0000313" key="3">
    <source>
        <dbReference type="Proteomes" id="UP001516662"/>
    </source>
</evidence>
<evidence type="ECO:0000313" key="2">
    <source>
        <dbReference type="EMBL" id="MBE4906868.1"/>
    </source>
</evidence>
<proteinExistence type="predicted"/>
<dbReference type="Proteomes" id="UP001516662">
    <property type="component" value="Unassembled WGS sequence"/>
</dbReference>
<gene>
    <name evidence="2" type="ORF">IMZ08_02195</name>
</gene>
<dbReference type="InterPro" id="IPR018745">
    <property type="entry name" value="MpsC"/>
</dbReference>
<comment type="caution">
    <text evidence="2">The sequence shown here is derived from an EMBL/GenBank/DDBJ whole genome shotgun (WGS) entry which is preliminary data.</text>
</comment>
<feature type="domain" description="Na+-translocating membrane potential-generating system MpsC" evidence="1">
    <location>
        <begin position="14"/>
        <end position="114"/>
    </location>
</feature>
<organism evidence="2 3">
    <name type="scientific">Litchfieldia luteola</name>
    <dbReference type="NCBI Taxonomy" id="682179"/>
    <lineage>
        <taxon>Bacteria</taxon>
        <taxon>Bacillati</taxon>
        <taxon>Bacillota</taxon>
        <taxon>Bacilli</taxon>
        <taxon>Bacillales</taxon>
        <taxon>Bacillaceae</taxon>
        <taxon>Litchfieldia</taxon>
    </lineage>
</organism>
<reference evidence="2 3" key="1">
    <citation type="submission" date="2020-10" db="EMBL/GenBank/DDBJ databases">
        <title>Bacillus sp. HD4P25, an endophyte from a halophyte.</title>
        <authorList>
            <person name="Sun J.-Q."/>
        </authorList>
    </citation>
    <scope>NUCLEOTIDE SEQUENCE [LARGE SCALE GENOMIC DNA]</scope>
    <source>
        <strain evidence="2 3">YIM 93174</strain>
    </source>
</reference>
<name>A0ABR9QEI1_9BACI</name>